<proteinExistence type="predicted"/>
<evidence type="ECO:0000313" key="2">
    <source>
        <dbReference type="EMBL" id="MBP2472894.1"/>
    </source>
</evidence>
<dbReference type="Proteomes" id="UP001519363">
    <property type="component" value="Unassembled WGS sequence"/>
</dbReference>
<dbReference type="SUPFAM" id="SSF160631">
    <property type="entry name" value="SMI1/KNR4-like"/>
    <property type="match status" value="1"/>
</dbReference>
<dbReference type="EMBL" id="JAGIOO010000001">
    <property type="protein sequence ID" value="MBP2472894.1"/>
    <property type="molecule type" value="Genomic_DNA"/>
</dbReference>
<evidence type="ECO:0000313" key="3">
    <source>
        <dbReference type="Proteomes" id="UP001519363"/>
    </source>
</evidence>
<feature type="domain" description="Knr4/Smi1-like" evidence="1">
    <location>
        <begin position="19"/>
        <end position="139"/>
    </location>
</feature>
<dbReference type="Gene3D" id="3.40.1580.10">
    <property type="entry name" value="SMI1/KNR4-like"/>
    <property type="match status" value="1"/>
</dbReference>
<reference evidence="2 3" key="1">
    <citation type="submission" date="2021-03" db="EMBL/GenBank/DDBJ databases">
        <title>Sequencing the genomes of 1000 actinobacteria strains.</title>
        <authorList>
            <person name="Klenk H.-P."/>
        </authorList>
    </citation>
    <scope>NUCLEOTIDE SEQUENCE [LARGE SCALE GENOMIC DNA]</scope>
    <source>
        <strain evidence="2 3">DSM 44580</strain>
    </source>
</reference>
<keyword evidence="3" id="KW-1185">Reference proteome</keyword>
<dbReference type="InterPro" id="IPR037883">
    <property type="entry name" value="Knr4/Smi1-like_sf"/>
</dbReference>
<gene>
    <name evidence="2" type="ORF">JOF53_001766</name>
</gene>
<organism evidence="2 3">
    <name type="scientific">Crossiella equi</name>
    <dbReference type="NCBI Taxonomy" id="130796"/>
    <lineage>
        <taxon>Bacteria</taxon>
        <taxon>Bacillati</taxon>
        <taxon>Actinomycetota</taxon>
        <taxon>Actinomycetes</taxon>
        <taxon>Pseudonocardiales</taxon>
        <taxon>Pseudonocardiaceae</taxon>
        <taxon>Crossiella</taxon>
    </lineage>
</organism>
<evidence type="ECO:0000259" key="1">
    <source>
        <dbReference type="SMART" id="SM00860"/>
    </source>
</evidence>
<dbReference type="InterPro" id="IPR018958">
    <property type="entry name" value="Knr4/Smi1-like_dom"/>
</dbReference>
<accession>A0ABS5A8J5</accession>
<dbReference type="SMART" id="SM00860">
    <property type="entry name" value="SMI1_KNR4"/>
    <property type="match status" value="1"/>
</dbReference>
<dbReference type="Pfam" id="PF09346">
    <property type="entry name" value="SMI1_KNR4"/>
    <property type="match status" value="1"/>
</dbReference>
<comment type="caution">
    <text evidence="2">The sequence shown here is derived from an EMBL/GenBank/DDBJ whole genome shotgun (WGS) entry which is preliminary data.</text>
</comment>
<name>A0ABS5A8J5_9PSEU</name>
<dbReference type="RefSeq" id="WP_086789256.1">
    <property type="nucleotide sequence ID" value="NZ_JAGIOO010000001.1"/>
</dbReference>
<protein>
    <recommendedName>
        <fullName evidence="1">Knr4/Smi1-like domain-containing protein</fullName>
    </recommendedName>
</protein>
<sequence>MTWHALVTGLYPDAEFGTPATPEALDAIRTALGQEVPEELAAFLTEVGGLAGPHGLDLVWPPERIVSDNLAFRRDRDFAELYMPFDALMFFGDGGNGDQFAYLRTRGGLADIFAWDHETDSRYLIAHNLRTYLTEHLAEHESGDWWEYDLRR</sequence>